<accession>A0A380NHB4</accession>
<gene>
    <name evidence="1" type="ORF">NCTC12020_00485</name>
</gene>
<organism evidence="1 2">
    <name type="scientific">Veillonella criceti</name>
    <dbReference type="NCBI Taxonomy" id="103891"/>
    <lineage>
        <taxon>Bacteria</taxon>
        <taxon>Bacillati</taxon>
        <taxon>Bacillota</taxon>
        <taxon>Negativicutes</taxon>
        <taxon>Veillonellales</taxon>
        <taxon>Veillonellaceae</taxon>
        <taxon>Veillonella</taxon>
    </lineage>
</organism>
<name>A0A380NHB4_9FIRM</name>
<keyword evidence="2" id="KW-1185">Reference proteome</keyword>
<sequence length="194" mass="21283">MRKLWVMLLVVFSVVFLVGCGDTVSSLTGGGSKSNVLTEPGLANKIIDELKNREELKGHDLKAMDGITFNYYKDLGNIVLIQIQKPGTTDKVDGYRYENGKWSGPQPVQLTGDGVLADNVGAISTIDFNKVPEIYKVSEEKAKSIEGGEVKHGVFYSYSVDEGVFTASTTVDGAREQYTLRFDAQGNLIKEIKH</sequence>
<dbReference type="OrthoDB" id="1629152at2"/>
<dbReference type="Proteomes" id="UP000255367">
    <property type="component" value="Unassembled WGS sequence"/>
</dbReference>
<dbReference type="EMBL" id="UHIO01000001">
    <property type="protein sequence ID" value="SUP41109.1"/>
    <property type="molecule type" value="Genomic_DNA"/>
</dbReference>
<dbReference type="RefSeq" id="WP_115309730.1">
    <property type="nucleotide sequence ID" value="NZ_UHIO01000001.1"/>
</dbReference>
<protein>
    <submittedName>
        <fullName evidence="1">Uncharacterized protein</fullName>
    </submittedName>
</protein>
<dbReference type="AlphaFoldDB" id="A0A380NHB4"/>
<evidence type="ECO:0000313" key="2">
    <source>
        <dbReference type="Proteomes" id="UP000255367"/>
    </source>
</evidence>
<reference evidence="1 2" key="1">
    <citation type="submission" date="2018-06" db="EMBL/GenBank/DDBJ databases">
        <authorList>
            <consortium name="Pathogen Informatics"/>
            <person name="Doyle S."/>
        </authorList>
    </citation>
    <scope>NUCLEOTIDE SEQUENCE [LARGE SCALE GENOMIC DNA]</scope>
    <source>
        <strain evidence="1 2">NCTC12020</strain>
    </source>
</reference>
<evidence type="ECO:0000313" key="1">
    <source>
        <dbReference type="EMBL" id="SUP41109.1"/>
    </source>
</evidence>
<dbReference type="PROSITE" id="PS51257">
    <property type="entry name" value="PROKAR_LIPOPROTEIN"/>
    <property type="match status" value="1"/>
</dbReference>
<proteinExistence type="predicted"/>